<dbReference type="HOGENOM" id="CLU_033536_7_2_2"/>
<dbReference type="Proteomes" id="UP000000391">
    <property type="component" value="Plasmid pMETEV01"/>
</dbReference>
<dbReference type="SUPFAM" id="SSF53448">
    <property type="entry name" value="Nucleotide-diphospho-sugar transferases"/>
    <property type="match status" value="1"/>
</dbReference>
<keyword evidence="3" id="KW-0614">Plasmid</keyword>
<proteinExistence type="predicted"/>
<accession>D7EBX7</accession>
<feature type="domain" description="Glycosyltransferase 2-like" evidence="2">
    <location>
        <begin position="8"/>
        <end position="163"/>
    </location>
</feature>
<dbReference type="PANTHER" id="PTHR48090:SF7">
    <property type="entry name" value="RFBJ PROTEIN"/>
    <property type="match status" value="1"/>
</dbReference>
<reference evidence="3 4" key="1">
    <citation type="submission" date="2010-06" db="EMBL/GenBank/DDBJ databases">
        <title>Complete sequence plasmid of Methanohalobium evestigatum Z-7303.</title>
        <authorList>
            <consortium name="US DOE Joint Genome Institute"/>
            <person name="Lucas S."/>
            <person name="Copeland A."/>
            <person name="Lapidus A."/>
            <person name="Cheng J.-F."/>
            <person name="Bruce D."/>
            <person name="Goodwin L."/>
            <person name="Pitluck S."/>
            <person name="Saunders E."/>
            <person name="Detter J.C."/>
            <person name="Han C."/>
            <person name="Tapia R."/>
            <person name="Land M."/>
            <person name="Hauser L."/>
            <person name="Kyrpides N."/>
            <person name="Mikhailova N."/>
            <person name="Sieprawska-Lupa M."/>
            <person name="Whitman W.B."/>
            <person name="Anderson I."/>
            <person name="Woyke T."/>
        </authorList>
    </citation>
    <scope>NUCLEOTIDE SEQUENCE [LARGE SCALE GENOMIC DNA]</scope>
    <source>
        <strain evidence="4">ATCC BAA-1072 / DSM 3721 / NBRC 107634 / OCM 161 / Z-7303</strain>
        <plasmid evidence="4">Plasmid pMETEV01</plasmid>
    </source>
</reference>
<dbReference type="CDD" id="cd04179">
    <property type="entry name" value="DPM_DPG-synthase_like"/>
    <property type="match status" value="1"/>
</dbReference>
<gene>
    <name evidence="3" type="ordered locus">Metev_2281</name>
</gene>
<dbReference type="InterPro" id="IPR050256">
    <property type="entry name" value="Glycosyltransferase_2"/>
</dbReference>
<dbReference type="InterPro" id="IPR001173">
    <property type="entry name" value="Glyco_trans_2-like"/>
</dbReference>
<keyword evidence="1" id="KW-0472">Membrane</keyword>
<feature type="transmembrane region" description="Helical" evidence="1">
    <location>
        <begin position="264"/>
        <end position="286"/>
    </location>
</feature>
<dbReference type="GO" id="GO:0016740">
    <property type="term" value="F:transferase activity"/>
    <property type="evidence" value="ECO:0007669"/>
    <property type="project" value="UniProtKB-KW"/>
</dbReference>
<evidence type="ECO:0000259" key="2">
    <source>
        <dbReference type="Pfam" id="PF00535"/>
    </source>
</evidence>
<dbReference type="KEGG" id="mev:Metev_2281"/>
<dbReference type="RefSeq" id="WP_013195664.1">
    <property type="nucleotide sequence ID" value="NC_014254.1"/>
</dbReference>
<keyword evidence="1" id="KW-1133">Transmembrane helix</keyword>
<feature type="transmembrane region" description="Helical" evidence="1">
    <location>
        <begin position="227"/>
        <end position="249"/>
    </location>
</feature>
<dbReference type="PANTHER" id="PTHR48090">
    <property type="entry name" value="UNDECAPRENYL-PHOSPHATE 4-DEOXY-4-FORMAMIDO-L-ARABINOSE TRANSFERASE-RELATED"/>
    <property type="match status" value="1"/>
</dbReference>
<keyword evidence="1" id="KW-0812">Transmembrane</keyword>
<protein>
    <submittedName>
        <fullName evidence="3">Glycosyl transferase family 2</fullName>
    </submittedName>
</protein>
<dbReference type="Pfam" id="PF00535">
    <property type="entry name" value="Glycos_transf_2"/>
    <property type="match status" value="1"/>
</dbReference>
<evidence type="ECO:0000256" key="1">
    <source>
        <dbReference type="SAM" id="Phobius"/>
    </source>
</evidence>
<dbReference type="InterPro" id="IPR029044">
    <property type="entry name" value="Nucleotide-diphossugar_trans"/>
</dbReference>
<evidence type="ECO:0000313" key="3">
    <source>
        <dbReference type="EMBL" id="ADI75099.1"/>
    </source>
</evidence>
<dbReference type="EMBL" id="CP002070">
    <property type="protein sequence ID" value="ADI75099.1"/>
    <property type="molecule type" value="Genomic_DNA"/>
</dbReference>
<name>D7EBX7_METEZ</name>
<keyword evidence="4" id="KW-1185">Reference proteome</keyword>
<dbReference type="OrthoDB" id="11098at2157"/>
<dbReference type="AlphaFoldDB" id="D7EBX7"/>
<geneLocation type="plasmid" evidence="3 4">
    <name>pMETEV01</name>
</geneLocation>
<sequence>MTFTIAAMPAYNEANTIGEVIHGCQKYVDKVVVVDDGSVDDTIKIAESLGAYVVRHPQNEGYGASLRDCFKTALKLDADMMVIIDSDGQHDPDEITHVLEPLDRGINVAIGSRFINGNGDDVPAYRKVGMKVLDVATNFVGGINVSDTQCGFRAYDKEAIKNIDIKGDDMSAGSEILLEVGNNKLSYEEVEVHCRYDIDDTSTQNPVRHGTMALVQILKDMEFRRPLYYFTAPGLLMGLVGVFLGLSFLQDFYHGDSLSFGPTLLMILLTLVGTFMAFTGIILHAMSKLIRETKRL</sequence>
<dbReference type="CAZy" id="GT2">
    <property type="family name" value="Glycosyltransferase Family 2"/>
</dbReference>
<keyword evidence="3" id="KW-0808">Transferase</keyword>
<evidence type="ECO:0000313" key="4">
    <source>
        <dbReference type="Proteomes" id="UP000000391"/>
    </source>
</evidence>
<dbReference type="GeneID" id="9347944"/>
<dbReference type="Gene3D" id="3.90.550.10">
    <property type="entry name" value="Spore Coat Polysaccharide Biosynthesis Protein SpsA, Chain A"/>
    <property type="match status" value="1"/>
</dbReference>
<organism evidence="3 4">
    <name type="scientific">Methanohalobium evestigatum (strain ATCC BAA-1072 / DSM 3721 / NBRC 107634 / OCM 161 / Z-7303)</name>
    <dbReference type="NCBI Taxonomy" id="644295"/>
    <lineage>
        <taxon>Archaea</taxon>
        <taxon>Methanobacteriati</taxon>
        <taxon>Methanobacteriota</taxon>
        <taxon>Stenosarchaea group</taxon>
        <taxon>Methanomicrobia</taxon>
        <taxon>Methanosarcinales</taxon>
        <taxon>Methanosarcinaceae</taxon>
        <taxon>Methanohalobium</taxon>
    </lineage>
</organism>